<dbReference type="InterPro" id="IPR036005">
    <property type="entry name" value="Creatinase/aminopeptidase-like"/>
</dbReference>
<evidence type="ECO:0000256" key="3">
    <source>
        <dbReference type="ARBA" id="ARBA00022723"/>
    </source>
</evidence>
<feature type="domain" description="Peptidase M24 C-terminal" evidence="8">
    <location>
        <begin position="469"/>
        <end position="531"/>
    </location>
</feature>
<keyword evidence="5" id="KW-0464">Manganese</keyword>
<dbReference type="GO" id="GO:0046872">
    <property type="term" value="F:metal ion binding"/>
    <property type="evidence" value="ECO:0007669"/>
    <property type="project" value="UniProtKB-KW"/>
</dbReference>
<evidence type="ECO:0000259" key="7">
    <source>
        <dbReference type="Pfam" id="PF00557"/>
    </source>
</evidence>
<reference evidence="10" key="1">
    <citation type="journal article" date="2013" name="Proc. Natl. Acad. Sci. U.S.A.">
        <title>Genome structure and metabolic features in the red seaweed Chondrus crispus shed light on evolution of the Archaeplastida.</title>
        <authorList>
            <person name="Collen J."/>
            <person name="Porcel B."/>
            <person name="Carre W."/>
            <person name="Ball S.G."/>
            <person name="Chaparro C."/>
            <person name="Tonon T."/>
            <person name="Barbeyron T."/>
            <person name="Michel G."/>
            <person name="Noel B."/>
            <person name="Valentin K."/>
            <person name="Elias M."/>
            <person name="Artiguenave F."/>
            <person name="Arun A."/>
            <person name="Aury J.M."/>
            <person name="Barbosa-Neto J.F."/>
            <person name="Bothwell J.H."/>
            <person name="Bouget F.Y."/>
            <person name="Brillet L."/>
            <person name="Cabello-Hurtado F."/>
            <person name="Capella-Gutierrez S."/>
            <person name="Charrier B."/>
            <person name="Cladiere L."/>
            <person name="Cock J.M."/>
            <person name="Coelho S.M."/>
            <person name="Colleoni C."/>
            <person name="Czjzek M."/>
            <person name="Da Silva C."/>
            <person name="Delage L."/>
            <person name="Denoeud F."/>
            <person name="Deschamps P."/>
            <person name="Dittami S.M."/>
            <person name="Gabaldon T."/>
            <person name="Gachon C.M."/>
            <person name="Groisillier A."/>
            <person name="Herve C."/>
            <person name="Jabbari K."/>
            <person name="Katinka M."/>
            <person name="Kloareg B."/>
            <person name="Kowalczyk N."/>
            <person name="Labadie K."/>
            <person name="Leblanc C."/>
            <person name="Lopez P.J."/>
            <person name="McLachlan D.H."/>
            <person name="Meslet-Cladiere L."/>
            <person name="Moustafa A."/>
            <person name="Nehr Z."/>
            <person name="Nyvall Collen P."/>
            <person name="Panaud O."/>
            <person name="Partensky F."/>
            <person name="Poulain J."/>
            <person name="Rensing S.A."/>
            <person name="Rousvoal S."/>
            <person name="Samson G."/>
            <person name="Symeonidi A."/>
            <person name="Weissenbach J."/>
            <person name="Zambounis A."/>
            <person name="Wincker P."/>
            <person name="Boyen C."/>
        </authorList>
    </citation>
    <scope>NUCLEOTIDE SEQUENCE [LARGE SCALE GENOMIC DNA]</scope>
    <source>
        <strain evidence="10">cv. Stackhouse</strain>
    </source>
</reference>
<evidence type="ECO:0000313" key="10">
    <source>
        <dbReference type="Proteomes" id="UP000012073"/>
    </source>
</evidence>
<accession>R7Q599</accession>
<evidence type="ECO:0000256" key="2">
    <source>
        <dbReference type="ARBA" id="ARBA00008766"/>
    </source>
</evidence>
<protein>
    <recommendedName>
        <fullName evidence="11">Xaa-Pro aminopeptidase P</fullName>
    </recommendedName>
</protein>
<dbReference type="OrthoDB" id="9995434at2759"/>
<keyword evidence="10" id="KW-1185">Reference proteome</keyword>
<dbReference type="Gramene" id="CDF32531">
    <property type="protein sequence ID" value="CDF32531"/>
    <property type="gene ID" value="CHC_T00001494001"/>
</dbReference>
<dbReference type="Pfam" id="PF00557">
    <property type="entry name" value="Peptidase_M24"/>
    <property type="match status" value="1"/>
</dbReference>
<dbReference type="STRING" id="2769.R7Q599"/>
<proteinExistence type="inferred from homology"/>
<comment type="similarity">
    <text evidence="2 6">Belongs to the peptidase M24B family.</text>
</comment>
<name>R7Q599_CHOCR</name>
<keyword evidence="4" id="KW-0378">Hydrolase</keyword>
<dbReference type="RefSeq" id="XP_005712196.1">
    <property type="nucleotide sequence ID" value="XM_005712139.1"/>
</dbReference>
<dbReference type="PANTHER" id="PTHR43763">
    <property type="entry name" value="XAA-PRO AMINOPEPTIDASE 1"/>
    <property type="match status" value="1"/>
</dbReference>
<comment type="cofactor">
    <cofactor evidence="1">
        <name>Mn(2+)</name>
        <dbReference type="ChEBI" id="CHEBI:29035"/>
    </cofactor>
</comment>
<dbReference type="Pfam" id="PF16188">
    <property type="entry name" value="Peptidase_M24_C"/>
    <property type="match status" value="1"/>
</dbReference>
<gene>
    <name evidence="9" type="ORF">CHC_T00001494001</name>
</gene>
<dbReference type="FunFam" id="3.90.230.10:FF:000007">
    <property type="entry name" value="Xaa-Pro aminopeptidase P"/>
    <property type="match status" value="1"/>
</dbReference>
<dbReference type="PROSITE" id="PS00491">
    <property type="entry name" value="PROLINE_PEPTIDASE"/>
    <property type="match status" value="1"/>
</dbReference>
<dbReference type="Gene3D" id="3.90.230.10">
    <property type="entry name" value="Creatinase/methionine aminopeptidase superfamily"/>
    <property type="match status" value="1"/>
</dbReference>
<dbReference type="InterPro" id="IPR033740">
    <property type="entry name" value="Pept_M24B"/>
</dbReference>
<evidence type="ECO:0000256" key="5">
    <source>
        <dbReference type="ARBA" id="ARBA00023211"/>
    </source>
</evidence>
<dbReference type="InterPro" id="IPR029149">
    <property type="entry name" value="Creatin/AminoP/Spt16_N"/>
</dbReference>
<dbReference type="AlphaFoldDB" id="R7Q599"/>
<dbReference type="InterPro" id="IPR050422">
    <property type="entry name" value="X-Pro_aminopeptidase_P"/>
</dbReference>
<dbReference type="InterPro" id="IPR001131">
    <property type="entry name" value="Peptidase_M24B_aminopep-P_CS"/>
</dbReference>
<dbReference type="Gene3D" id="3.40.350.10">
    <property type="entry name" value="Creatinase/prolidase N-terminal domain"/>
    <property type="match status" value="2"/>
</dbReference>
<organism evidence="9 10">
    <name type="scientific">Chondrus crispus</name>
    <name type="common">Carrageen Irish moss</name>
    <name type="synonym">Polymorpha crispa</name>
    <dbReference type="NCBI Taxonomy" id="2769"/>
    <lineage>
        <taxon>Eukaryota</taxon>
        <taxon>Rhodophyta</taxon>
        <taxon>Florideophyceae</taxon>
        <taxon>Rhodymeniophycidae</taxon>
        <taxon>Gigartinales</taxon>
        <taxon>Gigartinaceae</taxon>
        <taxon>Chondrus</taxon>
    </lineage>
</organism>
<dbReference type="Proteomes" id="UP000012073">
    <property type="component" value="Unassembled WGS sequence"/>
</dbReference>
<dbReference type="CDD" id="cd01085">
    <property type="entry name" value="APP"/>
    <property type="match status" value="1"/>
</dbReference>
<dbReference type="GO" id="GO:0005737">
    <property type="term" value="C:cytoplasm"/>
    <property type="evidence" value="ECO:0007669"/>
    <property type="project" value="UniProtKB-ARBA"/>
</dbReference>
<dbReference type="GO" id="GO:0070006">
    <property type="term" value="F:metalloaminopeptidase activity"/>
    <property type="evidence" value="ECO:0007669"/>
    <property type="project" value="InterPro"/>
</dbReference>
<dbReference type="Pfam" id="PF16189">
    <property type="entry name" value="Creatinase_N_2"/>
    <property type="match status" value="1"/>
</dbReference>
<evidence type="ECO:0000259" key="8">
    <source>
        <dbReference type="Pfam" id="PF16188"/>
    </source>
</evidence>
<dbReference type="InterPro" id="IPR000994">
    <property type="entry name" value="Pept_M24"/>
</dbReference>
<dbReference type="SUPFAM" id="SSF55920">
    <property type="entry name" value="Creatinase/aminopeptidase"/>
    <property type="match status" value="1"/>
</dbReference>
<dbReference type="InterPro" id="IPR032416">
    <property type="entry name" value="Peptidase_M24_C"/>
</dbReference>
<evidence type="ECO:0000313" key="9">
    <source>
        <dbReference type="EMBL" id="CDF32531.1"/>
    </source>
</evidence>
<dbReference type="PANTHER" id="PTHR43763:SF12">
    <property type="entry name" value="AMINOPEPTIDASE P1"/>
    <property type="match status" value="1"/>
</dbReference>
<dbReference type="OMA" id="AMAKFPP"/>
<dbReference type="EMBL" id="HG001512">
    <property type="protein sequence ID" value="CDF32531.1"/>
    <property type="molecule type" value="Genomic_DNA"/>
</dbReference>
<keyword evidence="3 6" id="KW-0479">Metal-binding</keyword>
<dbReference type="GeneID" id="17319906"/>
<feature type="domain" description="Peptidase M24" evidence="7">
    <location>
        <begin position="239"/>
        <end position="456"/>
    </location>
</feature>
<dbReference type="PhylomeDB" id="R7Q599"/>
<evidence type="ECO:0000256" key="4">
    <source>
        <dbReference type="ARBA" id="ARBA00022801"/>
    </source>
</evidence>
<dbReference type="KEGG" id="ccp:CHC_T00001494001"/>
<sequence length="533" mass="58355">MMRTHEDPGVEDWVAANMKPGSKVGIDGMTVSINGMKRFRYALAAAQANSSISVEPLPKDVPNLVDQIWASARPAAPASKIVVHPVEYAGVSAKDKLINVRTTMQQKGASMLIVSALDEVAWLLNLRGGDVNYNPVFWAYVTITASSATLYVNNTRFGEGVDEQLKESDVTVSSYDSLLPDLSQACWDDTSRVWMDPNNCNYAILDCIQKCAQGVQLIKKQGPIALAKAKKCGVELTGVRSSHIRDGVALSKFLCWLENEVANLGHEPTEINASDKLDGLRSEQDLFVSLSFPTISSAGANGAVVHYRAEAATAAKITKNDVYLVDSGGQFRDGTTDVTRTMHFGVPTPWQKECFTRVLQGHIAIDRAIFPKGTTGHVLDAFAREPLWKVGMDYKHGTGHGVGSHLNVHEGPHVLSFKSQALGTALEPGFLTSNEPGYYEEGGFGIRIENVCIVREADVKGPPGGSEKPFYGMERVTMTPIQKKMIDVGLLNEKERSWVDEYHKECFEKLEPLLKDDAETLAWLKKETTPLVS</sequence>
<evidence type="ECO:0000256" key="1">
    <source>
        <dbReference type="ARBA" id="ARBA00001936"/>
    </source>
</evidence>
<evidence type="ECO:0008006" key="11">
    <source>
        <dbReference type="Google" id="ProtNLM"/>
    </source>
</evidence>
<evidence type="ECO:0000256" key="6">
    <source>
        <dbReference type="RuleBase" id="RU000590"/>
    </source>
</evidence>